<proteinExistence type="inferred from homology"/>
<keyword evidence="8" id="KW-0460">Magnesium</keyword>
<dbReference type="AlphaFoldDB" id="A0A443I2D6"/>
<evidence type="ECO:0000256" key="11">
    <source>
        <dbReference type="ARBA" id="ARBA00042436"/>
    </source>
</evidence>
<evidence type="ECO:0000256" key="4">
    <source>
        <dbReference type="ARBA" id="ARBA00012702"/>
    </source>
</evidence>
<dbReference type="InterPro" id="IPR002088">
    <property type="entry name" value="Prenyl_trans_a"/>
</dbReference>
<dbReference type="GeneID" id="39598111"/>
<evidence type="ECO:0000313" key="14">
    <source>
        <dbReference type="EMBL" id="RWQ98249.1"/>
    </source>
</evidence>
<dbReference type="FunFam" id="1.25.40.120:FF:000007">
    <property type="entry name" value="CaaX farnesyltransferase alpha subunit Ram2"/>
    <property type="match status" value="1"/>
</dbReference>
<dbReference type="GO" id="GO:0004660">
    <property type="term" value="F:protein farnesyltransferase activity"/>
    <property type="evidence" value="ECO:0007669"/>
    <property type="project" value="UniProtKB-EC"/>
</dbReference>
<dbReference type="EMBL" id="RCNU01000002">
    <property type="protein sequence ID" value="RWQ98249.1"/>
    <property type="molecule type" value="Genomic_DNA"/>
</dbReference>
<evidence type="ECO:0000256" key="7">
    <source>
        <dbReference type="ARBA" id="ARBA00022737"/>
    </source>
</evidence>
<evidence type="ECO:0000256" key="1">
    <source>
        <dbReference type="ARBA" id="ARBA00001946"/>
    </source>
</evidence>
<evidence type="ECO:0000256" key="2">
    <source>
        <dbReference type="ARBA" id="ARBA00006734"/>
    </source>
</evidence>
<dbReference type="PANTHER" id="PTHR11129">
    <property type="entry name" value="PROTEIN FARNESYLTRANSFERASE ALPHA SUBUNIT/RAB GERANYLGERANYL TRANSFERASE ALPHA SUBUNIT"/>
    <property type="match status" value="1"/>
</dbReference>
<evidence type="ECO:0000256" key="10">
    <source>
        <dbReference type="ARBA" id="ARBA00041392"/>
    </source>
</evidence>
<dbReference type="Pfam" id="PF01239">
    <property type="entry name" value="PPTA"/>
    <property type="match status" value="3"/>
</dbReference>
<accession>A0A443I2D6</accession>
<evidence type="ECO:0000256" key="12">
    <source>
        <dbReference type="ARBA" id="ARBA00043086"/>
    </source>
</evidence>
<sequence>MSGKYASSPEWASIKPIPLDDGSKDNDIMPLATIAYPDEYLEATSYLRAVMAANELSERALKLTEDIISMNPAHYTVCFNARIVVTLVGFWPLIGYRHILKLESPRTQEDFYLTDCLYSLNVLWLYRAKILFALDKSLDDEFAWLNRVSLKYLKNYQIWHHRQIIMSSKKHFPTLPAAEPDFLMDMFAQDSKNYHVWTYRHWLVRHFNLWDSPREIRDVETLIEQDVRNNSAWNHRYILRFGPRYDEPDAGMANATKPGSQKGQLDVVDEDLVDSELEYAKSKIVLAPENRSPWSYARGALRAAGRPLSEWKGFASRFVTDETDENGNITNVHVKSSLAVEWLADVYAEEAANAEAIRMLTLLKEKYDPIRKNYWDYRIRMLSTEEESTRPAAAPAAVSASA</sequence>
<evidence type="ECO:0000313" key="15">
    <source>
        <dbReference type="Proteomes" id="UP000283841"/>
    </source>
</evidence>
<organism evidence="14 15">
    <name type="scientific">Byssochlamys spectabilis</name>
    <name type="common">Paecilomyces variotii</name>
    <dbReference type="NCBI Taxonomy" id="264951"/>
    <lineage>
        <taxon>Eukaryota</taxon>
        <taxon>Fungi</taxon>
        <taxon>Dikarya</taxon>
        <taxon>Ascomycota</taxon>
        <taxon>Pezizomycotina</taxon>
        <taxon>Eurotiomycetes</taxon>
        <taxon>Eurotiomycetidae</taxon>
        <taxon>Eurotiales</taxon>
        <taxon>Thermoascaceae</taxon>
        <taxon>Paecilomyces</taxon>
    </lineage>
</organism>
<dbReference type="Proteomes" id="UP000283841">
    <property type="component" value="Unassembled WGS sequence"/>
</dbReference>
<dbReference type="VEuPathDB" id="FungiDB:C8Q69DRAFT_442412"/>
<dbReference type="GO" id="GO:0004662">
    <property type="term" value="F:CAAX-protein geranylgeranyltransferase activity"/>
    <property type="evidence" value="ECO:0007669"/>
    <property type="project" value="UniProtKB-EC"/>
</dbReference>
<dbReference type="GO" id="GO:0005965">
    <property type="term" value="C:protein farnesyltransferase complex"/>
    <property type="evidence" value="ECO:0007669"/>
    <property type="project" value="TreeGrafter"/>
</dbReference>
<dbReference type="SUPFAM" id="SSF48439">
    <property type="entry name" value="Protein prenylyltransferase"/>
    <property type="match status" value="2"/>
</dbReference>
<keyword evidence="5" id="KW-0637">Prenyltransferase</keyword>
<reference evidence="14 15" key="1">
    <citation type="journal article" date="2018" name="Front. Microbiol.">
        <title>Genomic and genetic insights into a cosmopolitan fungus, Paecilomyces variotii (Eurotiales).</title>
        <authorList>
            <person name="Urquhart A.S."/>
            <person name="Mondo S.J."/>
            <person name="Makela M.R."/>
            <person name="Hane J.K."/>
            <person name="Wiebenga A."/>
            <person name="He G."/>
            <person name="Mihaltcheva S."/>
            <person name="Pangilinan J."/>
            <person name="Lipzen A."/>
            <person name="Barry K."/>
            <person name="de Vries R.P."/>
            <person name="Grigoriev I.V."/>
            <person name="Idnurm A."/>
        </authorList>
    </citation>
    <scope>NUCLEOTIDE SEQUENCE [LARGE SCALE GENOMIC DNA]</scope>
    <source>
        <strain evidence="14 15">CBS 101075</strain>
    </source>
</reference>
<dbReference type="STRING" id="264951.A0A443I2D6"/>
<gene>
    <name evidence="14" type="ORF">C8Q69DRAFT_442412</name>
</gene>
<comment type="caution">
    <text evidence="14">The sequence shown here is derived from an EMBL/GenBank/DDBJ whole genome shotgun (WGS) entry which is preliminary data.</text>
</comment>
<dbReference type="RefSeq" id="XP_028487894.1">
    <property type="nucleotide sequence ID" value="XM_028628834.1"/>
</dbReference>
<keyword evidence="15" id="KW-1185">Reference proteome</keyword>
<keyword evidence="6" id="KW-0808">Transferase</keyword>
<dbReference type="GO" id="GO:0005953">
    <property type="term" value="C:CAAX-protein geranylgeranyltransferase complex"/>
    <property type="evidence" value="ECO:0007669"/>
    <property type="project" value="TreeGrafter"/>
</dbReference>
<evidence type="ECO:0000256" key="8">
    <source>
        <dbReference type="ARBA" id="ARBA00022842"/>
    </source>
</evidence>
<name>A0A443I2D6_BYSSP</name>
<dbReference type="EC" id="2.5.1.58" evidence="4"/>
<evidence type="ECO:0000256" key="3">
    <source>
        <dbReference type="ARBA" id="ARBA00012700"/>
    </source>
</evidence>
<evidence type="ECO:0000256" key="6">
    <source>
        <dbReference type="ARBA" id="ARBA00022679"/>
    </source>
</evidence>
<comment type="similarity">
    <text evidence="2">Belongs to the protein prenyltransferase subunit alpha family.</text>
</comment>
<evidence type="ECO:0000256" key="5">
    <source>
        <dbReference type="ARBA" id="ARBA00022602"/>
    </source>
</evidence>
<evidence type="ECO:0000256" key="13">
    <source>
        <dbReference type="ARBA" id="ARBA00043219"/>
    </source>
</evidence>
<evidence type="ECO:0000256" key="9">
    <source>
        <dbReference type="ARBA" id="ARBA00040965"/>
    </source>
</evidence>
<dbReference type="Gene3D" id="1.25.40.120">
    <property type="entry name" value="Protein prenylyltransferase"/>
    <property type="match status" value="2"/>
</dbReference>
<comment type="cofactor">
    <cofactor evidence="1">
        <name>Mg(2+)</name>
        <dbReference type="ChEBI" id="CHEBI:18420"/>
    </cofactor>
</comment>
<dbReference type="PROSITE" id="PS51147">
    <property type="entry name" value="PFTA"/>
    <property type="match status" value="4"/>
</dbReference>
<keyword evidence="7" id="KW-0677">Repeat</keyword>
<dbReference type="PANTHER" id="PTHR11129:SF1">
    <property type="entry name" value="PROTEIN FARNESYLTRANSFERASE_GERANYLGERANYLTRANSFERASE TYPE-1 SUBUNIT ALPHA"/>
    <property type="match status" value="1"/>
</dbReference>
<dbReference type="EC" id="2.5.1.59" evidence="3"/>
<protein>
    <recommendedName>
        <fullName evidence="9">Protein farnesyltransferase/geranylgeranyltransferase type-1 subunit alpha</fullName>
        <ecNumber evidence="4">2.5.1.58</ecNumber>
        <ecNumber evidence="3">2.5.1.59</ecNumber>
    </recommendedName>
    <alternativeName>
        <fullName evidence="12">CAAX farnesyltransferase subunit alpha</fullName>
    </alternativeName>
    <alternativeName>
        <fullName evidence="11">FTase-alpha</fullName>
    </alternativeName>
    <alternativeName>
        <fullName evidence="10">Ras proteins prenyltransferase subunit alpha</fullName>
    </alternativeName>
    <alternativeName>
        <fullName evidence="13">Type I protein geranyl-geranyltransferase subunit alpha</fullName>
    </alternativeName>
</protein>